<feature type="region of interest" description="Disordered" evidence="5">
    <location>
        <begin position="86"/>
        <end position="128"/>
    </location>
</feature>
<protein>
    <recommendedName>
        <fullName evidence="10">RNA polymerase II-associated protein 1 C-terminal domain-containing protein</fullName>
    </recommendedName>
</protein>
<accession>Q675R4</accession>
<evidence type="ECO:0000259" key="8">
    <source>
        <dbReference type="Pfam" id="PF25766"/>
    </source>
</evidence>
<dbReference type="PANTHER" id="PTHR21483:SF18">
    <property type="entry name" value="RNA POLYMERASE II-ASSOCIATED PROTEIN 1"/>
    <property type="match status" value="1"/>
</dbReference>
<feature type="domain" description="RPAP1 C-terminal" evidence="6">
    <location>
        <begin position="258"/>
        <end position="322"/>
    </location>
</feature>
<dbReference type="InterPro" id="IPR013929">
    <property type="entry name" value="RPAP1_C"/>
</dbReference>
<dbReference type="Pfam" id="PF25766">
    <property type="entry name" value="TPR_RPAP1"/>
    <property type="match status" value="1"/>
</dbReference>
<organism evidence="9">
    <name type="scientific">Oikopleura dioica</name>
    <name type="common">Tunicate</name>
    <dbReference type="NCBI Taxonomy" id="34765"/>
    <lineage>
        <taxon>Eukaryota</taxon>
        <taxon>Metazoa</taxon>
        <taxon>Chordata</taxon>
        <taxon>Tunicata</taxon>
        <taxon>Appendicularia</taxon>
        <taxon>Copelata</taxon>
        <taxon>Oikopleuridae</taxon>
        <taxon>Oikopleura</taxon>
    </lineage>
</organism>
<evidence type="ECO:0000256" key="3">
    <source>
        <dbReference type="ARBA" id="ARBA00023163"/>
    </source>
</evidence>
<dbReference type="Pfam" id="PF08621">
    <property type="entry name" value="RPAP1_N"/>
    <property type="match status" value="1"/>
</dbReference>
<dbReference type="Pfam" id="PF08620">
    <property type="entry name" value="RPAP1_C"/>
    <property type="match status" value="1"/>
</dbReference>
<feature type="domain" description="RPAP1 N-terminal" evidence="7">
    <location>
        <begin position="162"/>
        <end position="190"/>
    </location>
</feature>
<evidence type="ECO:0000259" key="6">
    <source>
        <dbReference type="Pfam" id="PF08620"/>
    </source>
</evidence>
<dbReference type="AlphaFoldDB" id="Q675R4"/>
<evidence type="ECO:0000256" key="2">
    <source>
        <dbReference type="ARBA" id="ARBA00009953"/>
    </source>
</evidence>
<evidence type="ECO:0008006" key="10">
    <source>
        <dbReference type="Google" id="ProtNLM"/>
    </source>
</evidence>
<name>Q675R4_OIKDI</name>
<gene>
    <name evidence="9" type="ORF">006-08</name>
</gene>
<evidence type="ECO:0000313" key="9">
    <source>
        <dbReference type="EMBL" id="AAS21450.1"/>
    </source>
</evidence>
<evidence type="ECO:0000256" key="1">
    <source>
        <dbReference type="ARBA" id="ARBA00004123"/>
    </source>
</evidence>
<evidence type="ECO:0000259" key="7">
    <source>
        <dbReference type="Pfam" id="PF08621"/>
    </source>
</evidence>
<comment type="similarity">
    <text evidence="2">Belongs to the RPAP1 family.</text>
</comment>
<sequence length="1139" mass="129909">MSRRPTPYDDDEDLLREQEAFLRKNKPSAKCIRMKKESPNVTVTDNDKIEIDEVQQVLFEIQEKMSIVESEKPAGHPDGFPKVFSLGNTEQIGGKKKGKSLFKQKMEERKKKQGGVSESRPPPRPIPVRSLVEDEKIGHENAERLAKVNFFIIVILCDKFQLSIAEIEEEREQLLTRLDPSMLEFIRKRRYQGSSSEKERPKVKLLEQSCFKTERGADVRVPLENVDRKWLNFGHVEPEKLEWMQDIEIKEIKGDVKVRVDFNGDVVNPISEISWREGLHHHGDEEQVPGYSMQELLGLSNSRLLQQRQIAYKALEGVIRNARLQQGDRTLFVAPKLILQAGLVVVVRRELDSESLQSQEMALRLLHALVGPLDKTVEYISIKSSFGEYKAFDETEHDSLGDGLIEHSSKDLISALLNMQILARFRFLLQSKASSDEVKLLVVQILLVFAGHSLTTASRIFEERFMVETLLPDIALIGDKASAKRLSVFLLMIKHGKTLTKKLTDTDNFMGIVYSALFGPQDVRNVGLEIARCLVQFRINNDVFMKMLQEFVKTPEKYGELVQELFLCTERNNQLYERFRCIVCSSQTTSRNYIPFVTTLLKLFREGKESNKYSSIPSELCEITFESKVDDSFREQLEKLRAPSSNVSPLPAVPLGANIFLMESCRQIADYLDYLSALINVDRIKAIGLIKKLSILDVLVDIIDVLKLTYETELLIVSIVRLGCQLKTLIIDKSLERFVACWHGLSFRASLLLPVVYSELQLQFYSNFFDGSLFSCKTELKITDELEVALKNILPELSSIRGQFLETVRQFLPPKSWERSRNFLSKSDKCETLIIGGPGLTPSLPSDIVFMKMIELGTLLSDGDCNATIEKNADSASYKLYLEAIKALRLAHFCTVFRKNSIPGVKGSSLFVRLALVFLCPPKISMSSTILDLIRPLLKLSVEKSTLVHNSVIPLADCPSFTDFYIKLLDAFEGHGYSNSLFGSVLMVPLIHSTELKLILWGDKQPILQTITNDFTNINLPFEEFIRIPERSTRLVQLYLAAVASRTVTKNRNVVLYCFAVCQISQYLMNLEIDRNLRESILRLVLNAEKELQKDILLFLKTTNEFPFIQHKKDLEEGPKNWIFSTIKKNRLESALFDL</sequence>
<dbReference type="GO" id="GO:0006366">
    <property type="term" value="P:transcription by RNA polymerase II"/>
    <property type="evidence" value="ECO:0007669"/>
    <property type="project" value="InterPro"/>
</dbReference>
<keyword evidence="4" id="KW-0539">Nucleus</keyword>
<keyword evidence="3" id="KW-0804">Transcription</keyword>
<evidence type="ECO:0000256" key="5">
    <source>
        <dbReference type="SAM" id="MobiDB-lite"/>
    </source>
</evidence>
<feature type="domain" description="RPAP1/MINIYO-like TPR repeats" evidence="8">
    <location>
        <begin position="872"/>
        <end position="1070"/>
    </location>
</feature>
<evidence type="ECO:0000256" key="4">
    <source>
        <dbReference type="ARBA" id="ARBA00023242"/>
    </source>
</evidence>
<reference evidence="9" key="1">
    <citation type="journal article" date="2004" name="Nature">
        <title>Hox cluster disintegration with persistent anteroposterior order of expression in Oikopleura dioica.</title>
        <authorList>
            <person name="Seo H.C."/>
            <person name="Edvardsen R.B."/>
            <person name="Maeland A.D."/>
            <person name="Bjordal M."/>
            <person name="Jensen M.F."/>
            <person name="Hansen A."/>
            <person name="Flaat M."/>
            <person name="Weissenbach J."/>
            <person name="Lehrach H."/>
            <person name="Wincker P."/>
            <person name="Reinhardt R."/>
            <person name="Chourrout D."/>
        </authorList>
    </citation>
    <scope>NUCLEOTIDE SEQUENCE</scope>
</reference>
<proteinExistence type="inferred from homology"/>
<dbReference type="InterPro" id="IPR057989">
    <property type="entry name" value="TPR_RPAP1/MINIYO-like"/>
</dbReference>
<dbReference type="PANTHER" id="PTHR21483">
    <property type="entry name" value="RNA POLYMERASE II-ASSOCIATED PROTEIN 1"/>
    <property type="match status" value="1"/>
</dbReference>
<reference evidence="9" key="2">
    <citation type="journal article" date="2005" name="Curr. Biol.">
        <title>Remodelling of the homeobox gene complement in the tunicate Oikopleura dioica.</title>
        <authorList>
            <person name="Edvardsen R.B."/>
            <person name="Seo H.C."/>
            <person name="Jensen M.F."/>
            <person name="Mialon A."/>
            <person name="Mikhaleva J."/>
            <person name="Bjordal M."/>
            <person name="Cartry J."/>
            <person name="Reinhardt R."/>
            <person name="Weissenbach J."/>
            <person name="Wincker P."/>
            <person name="Chourrout D."/>
        </authorList>
    </citation>
    <scope>NUCLEOTIDE SEQUENCE</scope>
</reference>
<dbReference type="InterPro" id="IPR013930">
    <property type="entry name" value="RPAP1_N"/>
</dbReference>
<dbReference type="InterPro" id="IPR039913">
    <property type="entry name" value="RPAP1/Rba50"/>
</dbReference>
<dbReference type="EMBL" id="AY449462">
    <property type="protein sequence ID" value="AAS21450.1"/>
    <property type="molecule type" value="Genomic_DNA"/>
</dbReference>
<comment type="subcellular location">
    <subcellularLocation>
        <location evidence="1">Nucleus</location>
    </subcellularLocation>
</comment>